<proteinExistence type="predicted"/>
<sequence length="85" mass="10119">MVWLVMDSLKLSNVSTCLQAKKNPYHYDICDKSFSQTSSLCKQANTTIKNIFYEAFQLQLIEISQNYWLEIYHKIEIKKKLHMLQ</sequence>
<organism evidence="1 2">
    <name type="scientific">Octopus vulgaris</name>
    <name type="common">Common octopus</name>
    <dbReference type="NCBI Taxonomy" id="6645"/>
    <lineage>
        <taxon>Eukaryota</taxon>
        <taxon>Metazoa</taxon>
        <taxon>Spiralia</taxon>
        <taxon>Lophotrochozoa</taxon>
        <taxon>Mollusca</taxon>
        <taxon>Cephalopoda</taxon>
        <taxon>Coleoidea</taxon>
        <taxon>Octopodiformes</taxon>
        <taxon>Octopoda</taxon>
        <taxon>Incirrata</taxon>
        <taxon>Octopodidae</taxon>
        <taxon>Octopus</taxon>
    </lineage>
</organism>
<accession>A0AA36B5T4</accession>
<evidence type="ECO:0000313" key="1">
    <source>
        <dbReference type="EMBL" id="CAI9727933.1"/>
    </source>
</evidence>
<dbReference type="EMBL" id="OX597822">
    <property type="protein sequence ID" value="CAI9727933.1"/>
    <property type="molecule type" value="Genomic_DNA"/>
</dbReference>
<dbReference type="Proteomes" id="UP001162480">
    <property type="component" value="Chromosome 9"/>
</dbReference>
<gene>
    <name evidence="1" type="ORF">OCTVUL_1B017857</name>
</gene>
<protein>
    <submittedName>
        <fullName evidence="1">---NA</fullName>
    </submittedName>
</protein>
<reference evidence="1" key="1">
    <citation type="submission" date="2023-08" db="EMBL/GenBank/DDBJ databases">
        <authorList>
            <person name="Alioto T."/>
            <person name="Alioto T."/>
            <person name="Gomez Garrido J."/>
        </authorList>
    </citation>
    <scope>NUCLEOTIDE SEQUENCE</scope>
</reference>
<keyword evidence="2" id="KW-1185">Reference proteome</keyword>
<dbReference type="AlphaFoldDB" id="A0AA36B5T4"/>
<name>A0AA36B5T4_OCTVU</name>
<evidence type="ECO:0000313" key="2">
    <source>
        <dbReference type="Proteomes" id="UP001162480"/>
    </source>
</evidence>